<dbReference type="AlphaFoldDB" id="V5H5T0"/>
<dbReference type="InterPro" id="IPR002181">
    <property type="entry name" value="Fibrinogen_a/b/g_C_dom"/>
</dbReference>
<dbReference type="PANTHER" id="PTHR19143">
    <property type="entry name" value="FIBRINOGEN/TENASCIN/ANGIOPOEITIN"/>
    <property type="match status" value="1"/>
</dbReference>
<evidence type="ECO:0000259" key="2">
    <source>
        <dbReference type="PROSITE" id="PS51406"/>
    </source>
</evidence>
<name>V5H5T0_IXORI</name>
<organism evidence="3">
    <name type="scientific">Ixodes ricinus</name>
    <name type="common">Common tick</name>
    <name type="synonym">Acarus ricinus</name>
    <dbReference type="NCBI Taxonomy" id="34613"/>
    <lineage>
        <taxon>Eukaryota</taxon>
        <taxon>Metazoa</taxon>
        <taxon>Ecdysozoa</taxon>
        <taxon>Arthropoda</taxon>
        <taxon>Chelicerata</taxon>
        <taxon>Arachnida</taxon>
        <taxon>Acari</taxon>
        <taxon>Parasitiformes</taxon>
        <taxon>Ixodida</taxon>
        <taxon>Ixodoidea</taxon>
        <taxon>Ixodidae</taxon>
        <taxon>Ixodinae</taxon>
        <taxon>Ixodes</taxon>
    </lineage>
</organism>
<evidence type="ECO:0000313" key="3">
    <source>
        <dbReference type="EMBL" id="JAB72359.1"/>
    </source>
</evidence>
<dbReference type="InterPro" id="IPR050373">
    <property type="entry name" value="Fibrinogen_C-term_domain"/>
</dbReference>
<accession>V5H5T0</accession>
<dbReference type="PROSITE" id="PS51406">
    <property type="entry name" value="FIBRINOGEN_C_2"/>
    <property type="match status" value="1"/>
</dbReference>
<dbReference type="Pfam" id="PF00147">
    <property type="entry name" value="Fibrinogen_C"/>
    <property type="match status" value="1"/>
</dbReference>
<feature type="transmembrane region" description="Helical" evidence="1">
    <location>
        <begin position="12"/>
        <end position="29"/>
    </location>
</feature>
<dbReference type="SMART" id="SM00186">
    <property type="entry name" value="FBG"/>
    <property type="match status" value="1"/>
</dbReference>
<dbReference type="GO" id="GO:0005615">
    <property type="term" value="C:extracellular space"/>
    <property type="evidence" value="ECO:0007669"/>
    <property type="project" value="TreeGrafter"/>
</dbReference>
<evidence type="ECO:0000256" key="1">
    <source>
        <dbReference type="SAM" id="Phobius"/>
    </source>
</evidence>
<feature type="non-terminal residue" evidence="3">
    <location>
        <position position="300"/>
    </location>
</feature>
<sequence>MRTSKPLTQNINMFAAVLFIPVVAGNFFLENDSRRLPKITERQSLKEKPYMLFDPCRMEEAEKEPVSCSQLRMRGENETGRQSFKLHETVNVMCDMKTGIGGWTLIQRRGPYEHNLRFFERSETEYEKGFGDAESSYWIGNENLHLLTSFSSNKQVLMIQLWKTDKESITMEYGRFAVGSKDDQYQLSIGEYKKGGGNDALTLHNGARFATRSGKIGYSTSSWCQDLQSGGWWFDKSGCDHSNLNGRKLKAAHPDISKGLGITWYNTSDRNSYKDTYHKVEMKIRDADLEFCMGNLIYGV</sequence>
<dbReference type="InterPro" id="IPR014716">
    <property type="entry name" value="Fibrinogen_a/b/g_C_1"/>
</dbReference>
<dbReference type="EMBL" id="GANP01012109">
    <property type="protein sequence ID" value="JAB72359.1"/>
    <property type="molecule type" value="mRNA"/>
</dbReference>
<reference evidence="3" key="1">
    <citation type="journal article" date="2015" name="Sci. Rep.">
        <title>Tissue- and time-dependent transcription in Ixodes ricinus salivary glands and midguts when blood feeding on the vertebrate host.</title>
        <authorList>
            <person name="Kotsyfakis M."/>
            <person name="Schwarz A."/>
            <person name="Erhart J."/>
            <person name="Ribeiro J.M."/>
        </authorList>
    </citation>
    <scope>NUCLEOTIDE SEQUENCE</scope>
    <source>
        <tissue evidence="3">Salivary gland and midgut</tissue>
    </source>
</reference>
<dbReference type="InterPro" id="IPR036056">
    <property type="entry name" value="Fibrinogen-like_C"/>
</dbReference>
<dbReference type="Gene3D" id="3.90.215.10">
    <property type="entry name" value="Gamma Fibrinogen, chain A, domain 1"/>
    <property type="match status" value="1"/>
</dbReference>
<keyword evidence="1" id="KW-1133">Transmembrane helix</keyword>
<keyword evidence="1" id="KW-0812">Transmembrane</keyword>
<keyword evidence="1" id="KW-0472">Membrane</keyword>
<dbReference type="PANTHER" id="PTHR19143:SF458">
    <property type="entry name" value="FIBRINOGEN C-TERMINAL DOMAIN-CONTAINING PROTEIN-RELATED"/>
    <property type="match status" value="1"/>
</dbReference>
<feature type="domain" description="Fibrinogen C-terminal" evidence="2">
    <location>
        <begin position="59"/>
        <end position="288"/>
    </location>
</feature>
<proteinExistence type="evidence at transcript level"/>
<protein>
    <submittedName>
        <fullName evidence="3">Putative ixoderin b5</fullName>
    </submittedName>
</protein>
<dbReference type="SUPFAM" id="SSF56496">
    <property type="entry name" value="Fibrinogen C-terminal domain-like"/>
    <property type="match status" value="1"/>
</dbReference>